<gene>
    <name evidence="2" type="ORF">NDU88_002246</name>
</gene>
<keyword evidence="3" id="KW-1185">Reference proteome</keyword>
<accession>A0AAV7LD97</accession>
<comment type="caution">
    <text evidence="2">The sequence shown here is derived from an EMBL/GenBank/DDBJ whole genome shotgun (WGS) entry which is preliminary data.</text>
</comment>
<dbReference type="AlphaFoldDB" id="A0AAV7LD97"/>
<evidence type="ECO:0000313" key="3">
    <source>
        <dbReference type="Proteomes" id="UP001066276"/>
    </source>
</evidence>
<organism evidence="2 3">
    <name type="scientific">Pleurodeles waltl</name>
    <name type="common">Iberian ribbed newt</name>
    <dbReference type="NCBI Taxonomy" id="8319"/>
    <lineage>
        <taxon>Eukaryota</taxon>
        <taxon>Metazoa</taxon>
        <taxon>Chordata</taxon>
        <taxon>Craniata</taxon>
        <taxon>Vertebrata</taxon>
        <taxon>Euteleostomi</taxon>
        <taxon>Amphibia</taxon>
        <taxon>Batrachia</taxon>
        <taxon>Caudata</taxon>
        <taxon>Salamandroidea</taxon>
        <taxon>Salamandridae</taxon>
        <taxon>Pleurodelinae</taxon>
        <taxon>Pleurodeles</taxon>
    </lineage>
</organism>
<dbReference type="EMBL" id="JANPWB010000015">
    <property type="protein sequence ID" value="KAJ1089093.1"/>
    <property type="molecule type" value="Genomic_DNA"/>
</dbReference>
<feature type="compositionally biased region" description="Basic and acidic residues" evidence="1">
    <location>
        <begin position="1"/>
        <end position="12"/>
    </location>
</feature>
<name>A0AAV7LD97_PLEWA</name>
<protein>
    <submittedName>
        <fullName evidence="2">Uncharacterized protein</fullName>
    </submittedName>
</protein>
<sequence>MLPRTRLQDRVPTRVGTSEFEVADEGEGERRQLGKRHSRGTSSVYDSDASIASSLGRAGKTLHLYYVSGSPSSVLGARTRKKD</sequence>
<proteinExistence type="predicted"/>
<evidence type="ECO:0000313" key="2">
    <source>
        <dbReference type="EMBL" id="KAJ1089093.1"/>
    </source>
</evidence>
<feature type="region of interest" description="Disordered" evidence="1">
    <location>
        <begin position="1"/>
        <end position="44"/>
    </location>
</feature>
<reference evidence="2" key="1">
    <citation type="journal article" date="2022" name="bioRxiv">
        <title>Sequencing and chromosome-scale assembly of the giantPleurodeles waltlgenome.</title>
        <authorList>
            <person name="Brown T."/>
            <person name="Elewa A."/>
            <person name="Iarovenko S."/>
            <person name="Subramanian E."/>
            <person name="Araus A.J."/>
            <person name="Petzold A."/>
            <person name="Susuki M."/>
            <person name="Suzuki K.-i.T."/>
            <person name="Hayashi T."/>
            <person name="Toyoda A."/>
            <person name="Oliveira C."/>
            <person name="Osipova E."/>
            <person name="Leigh N.D."/>
            <person name="Simon A."/>
            <person name="Yun M.H."/>
        </authorList>
    </citation>
    <scope>NUCLEOTIDE SEQUENCE</scope>
    <source>
        <strain evidence="2">20211129_DDA</strain>
        <tissue evidence="2">Liver</tissue>
    </source>
</reference>
<evidence type="ECO:0000256" key="1">
    <source>
        <dbReference type="SAM" id="MobiDB-lite"/>
    </source>
</evidence>
<dbReference type="Proteomes" id="UP001066276">
    <property type="component" value="Chromosome 11"/>
</dbReference>